<comment type="caution">
    <text evidence="1">The sequence shown here is derived from an EMBL/GenBank/DDBJ whole genome shotgun (WGS) entry which is preliminary data.</text>
</comment>
<evidence type="ECO:0000313" key="1">
    <source>
        <dbReference type="EMBL" id="PXF42408.1"/>
    </source>
</evidence>
<organism evidence="1 2">
    <name type="scientific">Gracilariopsis chorda</name>
    <dbReference type="NCBI Taxonomy" id="448386"/>
    <lineage>
        <taxon>Eukaryota</taxon>
        <taxon>Rhodophyta</taxon>
        <taxon>Florideophyceae</taxon>
        <taxon>Rhodymeniophycidae</taxon>
        <taxon>Gracilariales</taxon>
        <taxon>Gracilariaceae</taxon>
        <taxon>Gracilariopsis</taxon>
    </lineage>
</organism>
<dbReference type="AlphaFoldDB" id="A0A2V3IK33"/>
<evidence type="ECO:0000313" key="2">
    <source>
        <dbReference type="Proteomes" id="UP000247409"/>
    </source>
</evidence>
<gene>
    <name evidence="1" type="ORF">BWQ96_07849</name>
</gene>
<dbReference type="Proteomes" id="UP000247409">
    <property type="component" value="Unassembled WGS sequence"/>
</dbReference>
<protein>
    <submittedName>
        <fullName evidence="1">Uncharacterized protein</fullName>
    </submittedName>
</protein>
<dbReference type="EMBL" id="NBIV01000165">
    <property type="protein sequence ID" value="PXF42408.1"/>
    <property type="molecule type" value="Genomic_DNA"/>
</dbReference>
<proteinExistence type="predicted"/>
<keyword evidence="2" id="KW-1185">Reference proteome</keyword>
<sequence length="102" mass="11577">MATAAIIVQKMIVEQPTKFYRCDGAGGASPFFSEDDDCTDFVIETLNESDVVGLFNQRNITDDIKLPHYRSVFKELYKNILGSSKAAKRQKMINDYQTYDPV</sequence>
<accession>A0A2V3IK33</accession>
<name>A0A2V3IK33_9FLOR</name>
<reference evidence="1 2" key="1">
    <citation type="journal article" date="2018" name="Mol. Biol. Evol.">
        <title>Analysis of the draft genome of the red seaweed Gracilariopsis chorda provides insights into genome size evolution in Rhodophyta.</title>
        <authorList>
            <person name="Lee J."/>
            <person name="Yang E.C."/>
            <person name="Graf L."/>
            <person name="Yang J.H."/>
            <person name="Qiu H."/>
            <person name="Zel Zion U."/>
            <person name="Chan C.X."/>
            <person name="Stephens T.G."/>
            <person name="Weber A.P.M."/>
            <person name="Boo G.H."/>
            <person name="Boo S.M."/>
            <person name="Kim K.M."/>
            <person name="Shin Y."/>
            <person name="Jung M."/>
            <person name="Lee S.J."/>
            <person name="Yim H.S."/>
            <person name="Lee J.H."/>
            <person name="Bhattacharya D."/>
            <person name="Yoon H.S."/>
        </authorList>
    </citation>
    <scope>NUCLEOTIDE SEQUENCE [LARGE SCALE GENOMIC DNA]</scope>
    <source>
        <strain evidence="1 2">SKKU-2015</strain>
        <tissue evidence="1">Whole body</tissue>
    </source>
</reference>